<feature type="compositionally biased region" description="Polar residues" evidence="2">
    <location>
        <begin position="1"/>
        <end position="15"/>
    </location>
</feature>
<keyword evidence="1" id="KW-0175">Coiled coil</keyword>
<evidence type="ECO:0000313" key="5">
    <source>
        <dbReference type="Proteomes" id="UP000069902"/>
    </source>
</evidence>
<dbReference type="PATRIC" id="fig|389348.3.peg.2350"/>
<name>A0A0U5ETW2_9BACT</name>
<feature type="coiled-coil region" evidence="1">
    <location>
        <begin position="719"/>
        <end position="746"/>
    </location>
</feature>
<feature type="transmembrane region" description="Helical" evidence="3">
    <location>
        <begin position="276"/>
        <end position="297"/>
    </location>
</feature>
<proteinExistence type="predicted"/>
<reference evidence="5" key="1">
    <citation type="submission" date="2015-09" db="EMBL/GenBank/DDBJ databases">
        <authorList>
            <person name="Bertelli C."/>
        </authorList>
    </citation>
    <scope>NUCLEOTIDE SEQUENCE [LARGE SCALE GENOMIC DNA]</scope>
    <source>
        <strain evidence="5">KNic</strain>
    </source>
</reference>
<keyword evidence="3" id="KW-0472">Membrane</keyword>
<dbReference type="InParanoid" id="A0A0U5ETW2"/>
<feature type="coiled-coil region" evidence="1">
    <location>
        <begin position="199"/>
        <end position="231"/>
    </location>
</feature>
<dbReference type="KEGG" id="pnl:PNK_2092"/>
<feature type="compositionally biased region" description="Low complexity" evidence="2">
    <location>
        <begin position="41"/>
        <end position="51"/>
    </location>
</feature>
<protein>
    <submittedName>
        <fullName evidence="4">Uncharacterized protein</fullName>
    </submittedName>
</protein>
<feature type="transmembrane region" description="Helical" evidence="3">
    <location>
        <begin position="616"/>
        <end position="642"/>
    </location>
</feature>
<evidence type="ECO:0000313" key="4">
    <source>
        <dbReference type="EMBL" id="CUI17696.1"/>
    </source>
</evidence>
<keyword evidence="5" id="KW-1185">Reference proteome</keyword>
<keyword evidence="3" id="KW-1133">Transmembrane helix</keyword>
<evidence type="ECO:0000256" key="3">
    <source>
        <dbReference type="SAM" id="Phobius"/>
    </source>
</evidence>
<keyword evidence="3" id="KW-0812">Transmembrane</keyword>
<dbReference type="AlphaFoldDB" id="A0A0U5ETW2"/>
<feature type="region of interest" description="Disordered" evidence="2">
    <location>
        <begin position="1"/>
        <end position="52"/>
    </location>
</feature>
<gene>
    <name evidence="4" type="ORF">PNK_2092</name>
</gene>
<organism evidence="4 5">
    <name type="scientific">Candidatus Protochlamydia naegleriophila</name>
    <dbReference type="NCBI Taxonomy" id="389348"/>
    <lineage>
        <taxon>Bacteria</taxon>
        <taxon>Pseudomonadati</taxon>
        <taxon>Chlamydiota</taxon>
        <taxon>Chlamydiia</taxon>
        <taxon>Parachlamydiales</taxon>
        <taxon>Parachlamydiaceae</taxon>
        <taxon>Candidatus Protochlamydia</taxon>
    </lineage>
</organism>
<accession>A0A0U5ETW2</accession>
<sequence>MSTPIGGSIGPQSIHGSHIDPFNSQPPKIGKASLPLPPQLPDLSSAQPLSDHSIQTDKLLEQELDLLIEKKEAEITDQMHELNQAIKDQKMVKGLIEVGKWAHEYADTAKDIVQDGIEFLEAVLPQELLQQGTFTEKSFKELNQIAGYAGRFLTALDMGMSGLAMILKGKILDKSKEVLGQLKQEYSKQKDSPEVKKHIREWQAEIKKAEKTLSRKELRKLEKAMKEMDIKVKIEGDNLSTQKMRYGVKTTKNLLSFLKIPLKLLPIDQTLAAFKMVSTGLSTVTTTLGIILAGFVLHKNVSHALKFNRWAQAFHDWKVANQPVVEMGEKGIVRPLALRGSPVAQESARKADTPSGDISIHLQTEEEVFLRLMHKYRTIEEIRQKLKDFDIDLDPSIKTTEQLFETWQSDPLFRQTLTTQYTQFKGILENFDLMIQASQDLLEKRKILAEKKVFSLKPHFQALLPKIKELKRPQFERDLAQFRAAVKDSRVSVKELKRQAAQLHLPFNLSQIESRSKLIVALENLASEKPDALFNDFIAATPAEKLLHFYVDHQETVEQVTKNALKEMVSKKLEIEGSFIKFKTFESATLFTMALASAVVSITLAIIGLATTPVAGAGFILLGLSAVTTAVSLGLFGASYYYAYRNKPAGLKASLQGVNSKLMLGNVMASIQEYRSLSKKKKMQKTAEILQHLHKNKSHETKEKYEQAFAAYEKAKLDYSTTQSKADAWKQRVNNLQNQVNQANWQDFAQSAALRIDKDPAAFDTLRAFNESLLALDLRFISDETKALLQTQLGLNVEALQEAAAKDPTSAKKALQKFFMMDDSGYVNFIHYQEERIKAGMIPSLA</sequence>
<feature type="transmembrane region" description="Helical" evidence="3">
    <location>
        <begin position="588"/>
        <end position="610"/>
    </location>
</feature>
<dbReference type="STRING" id="389348.PNK_2092"/>
<dbReference type="Proteomes" id="UP000069902">
    <property type="component" value="Chromosome cPNK"/>
</dbReference>
<dbReference type="RefSeq" id="WP_059061927.1">
    <property type="nucleotide sequence ID" value="NZ_LN879502.1"/>
</dbReference>
<evidence type="ECO:0000256" key="1">
    <source>
        <dbReference type="SAM" id="Coils"/>
    </source>
</evidence>
<evidence type="ECO:0000256" key="2">
    <source>
        <dbReference type="SAM" id="MobiDB-lite"/>
    </source>
</evidence>
<dbReference type="EMBL" id="LN879502">
    <property type="protein sequence ID" value="CUI17696.1"/>
    <property type="molecule type" value="Genomic_DNA"/>
</dbReference>